<dbReference type="GO" id="GO:0005615">
    <property type="term" value="C:extracellular space"/>
    <property type="evidence" value="ECO:0007669"/>
    <property type="project" value="TreeGrafter"/>
</dbReference>
<accession>A0A1D1ZMM2</accession>
<sequence length="529" mass="57068">MLSPAGSAEEPLDDATRPLDMQANTAPADAPAKLDWEAYRRKIAAHMELTVSWMDQHRTAVRLSSLVACAGGIAFLLHSGSIPGWRRFTSARQIPARAWGPTAPRIPVVIMRTAPHGELVEIQAAHFPLLHRLIARYRGIPPDLWAQSMAQEGGLLTCHLAGVLQTQAGGWSLLHSLPRDGIHKLRLLSLTPHAEQSWTGEGNAASMPLKQLTRGLAGSVEAESGAVSRYSISNAAPETEEASQPHLQAGDKELGEASTCAGSRDELGCISLEPDSSRHRPRQDTKPDMVWVELWARTPRTGLASILNFRRVDVCEELLRQGSGVMMQPIDLDWLDVGWARMHRLDVAESEAARAGVGVWALRRPTMREWTWGVWHRTKHRISSALDDTGSQVGRRVSHVRQVVAGAGEAGQAAVSGSVAAAGAWTDRALAAARGLVSRGKEGQGTTAAESPGHPASGSESSDGKERELCAATEQGIKAGNVAESGAGNVPKENLSSGRARAWWWRRIPSAGDVWKSLRGQRSRPEPCD</sequence>
<evidence type="ECO:0000256" key="1">
    <source>
        <dbReference type="SAM" id="MobiDB-lite"/>
    </source>
</evidence>
<dbReference type="AlphaFoldDB" id="A0A1D1ZMM2"/>
<proteinExistence type="predicted"/>
<reference evidence="2" key="1">
    <citation type="submission" date="2015-08" db="EMBL/GenBank/DDBJ databases">
        <authorList>
            <person name="Babu N.S."/>
            <person name="Beckwith C.J."/>
            <person name="Beseler K.G."/>
            <person name="Brison A."/>
            <person name="Carone J.V."/>
            <person name="Caskin T.P."/>
            <person name="Diamond M."/>
            <person name="Durham M.E."/>
            <person name="Foxe J.M."/>
            <person name="Go M."/>
            <person name="Henderson B.A."/>
            <person name="Jones I.B."/>
            <person name="McGettigan J.A."/>
            <person name="Micheletti S.J."/>
            <person name="Nasrallah M.E."/>
            <person name="Ortiz D."/>
            <person name="Piller C.R."/>
            <person name="Privatt S.R."/>
            <person name="Schneider S.L."/>
            <person name="Sharp S."/>
            <person name="Smith T.C."/>
            <person name="Stanton J.D."/>
            <person name="Ullery H.E."/>
            <person name="Wilson R.J."/>
            <person name="Serrano M.G."/>
            <person name="Buck G."/>
            <person name="Lee V."/>
            <person name="Wang Y."/>
            <person name="Carvalho R."/>
            <person name="Voegtly L."/>
            <person name="Shi R."/>
            <person name="Duckworth R."/>
            <person name="Johnson A."/>
            <person name="Loviza R."/>
            <person name="Walstead R."/>
            <person name="Shah Z."/>
            <person name="Kiflezghi M."/>
            <person name="Wade K."/>
            <person name="Ball S.L."/>
            <person name="Bradley K.W."/>
            <person name="Asai D.J."/>
            <person name="Bowman C.A."/>
            <person name="Russell D.A."/>
            <person name="Pope W.H."/>
            <person name="Jacobs-Sera D."/>
            <person name="Hendrix R.W."/>
            <person name="Hatfull G.F."/>
        </authorList>
    </citation>
    <scope>NUCLEOTIDE SEQUENCE</scope>
</reference>
<dbReference type="PANTHER" id="PTHR28434:SF1">
    <property type="entry name" value="PROTEIN C3ORF33"/>
    <property type="match status" value="1"/>
</dbReference>
<evidence type="ECO:0000313" key="2">
    <source>
        <dbReference type="EMBL" id="JAT67965.1"/>
    </source>
</evidence>
<name>A0A1D1ZMM2_AUXPR</name>
<gene>
    <name evidence="2" type="ORF">g.5918</name>
</gene>
<organism evidence="2">
    <name type="scientific">Auxenochlorella protothecoides</name>
    <name type="common">Green microalga</name>
    <name type="synonym">Chlorella protothecoides</name>
    <dbReference type="NCBI Taxonomy" id="3075"/>
    <lineage>
        <taxon>Eukaryota</taxon>
        <taxon>Viridiplantae</taxon>
        <taxon>Chlorophyta</taxon>
        <taxon>core chlorophytes</taxon>
        <taxon>Trebouxiophyceae</taxon>
        <taxon>Chlorellales</taxon>
        <taxon>Chlorellaceae</taxon>
        <taxon>Auxenochlorella</taxon>
    </lineage>
</organism>
<dbReference type="EMBL" id="GDKF01010657">
    <property type="protein sequence ID" value="JAT67965.1"/>
    <property type="molecule type" value="Transcribed_RNA"/>
</dbReference>
<dbReference type="PANTHER" id="PTHR28434">
    <property type="entry name" value="PROTEIN C3ORF33"/>
    <property type="match status" value="1"/>
</dbReference>
<dbReference type="InterPro" id="IPR042421">
    <property type="entry name" value="C3orf33-like"/>
</dbReference>
<protein>
    <submittedName>
        <fullName evidence="2">Uncharacterized protein</fullName>
    </submittedName>
</protein>
<feature type="region of interest" description="Disordered" evidence="1">
    <location>
        <begin position="437"/>
        <end position="502"/>
    </location>
</feature>